<keyword evidence="3" id="KW-0539">Nucleus</keyword>
<evidence type="ECO:0000256" key="3">
    <source>
        <dbReference type="PROSITE-ProRule" id="PRU00267"/>
    </source>
</evidence>
<dbReference type="SUPFAM" id="SSF46689">
    <property type="entry name" value="Homeodomain-like"/>
    <property type="match status" value="1"/>
</dbReference>
<dbReference type="AlphaFoldDB" id="A0A6G1LG25"/>
<sequence>MAEIVATMGGINDQSIVSAQASILGTKHMSPFQVEEDESTLSSSGTELFDRNSTSTSENTEHWGMDSNGKWQRYGSSESATSTGITSMCSSVAADIKPTDHAGQKSPSKKRMFDGTIKQASHALKAHAQLNSQPLPSPSNSTPLESIETIKVAPKRRGRPPKDRSGTASQPSTVKPGVTRKLRRASAISKLQGEIRPRSALPTSVPKVEFAGQCIEAAHASRLDPYALHPCEHDLLSNQLMNKEVTAYLNIRNAILRLWVQNPLCAVTVEEAAGCAKEGRFYGLAEVAYKWLVRYGYINFGCVEIPRDPLLSTKAMQQVKQRTVVVVGAGVAGLTTARQLEGLFAHASESWTDAGERPPRVIVVEGRKRIGGRVYSKPLRSQVKGSLPDDLRNTAEMGAMIITGFDHGNPLNTIVRGQLGLRYHMLTDELTIYDTDGQPVDEERDIINTELYTDITDRAGEYRAEAQQPPTLKGDEELIDRARDPPADGLEHYQVEPLFPVDNMKHRKPITKRGRRKNAPPGTEKLTGRSRVIEESVATTHSAARAAKTMGWELRDGIARNQSISLHKVAHSSSHPTLGAVMDEAIRQYQALVDITPHDMRLLNWHHANLEYANAAPVSSLSLSGHDQDTGNEFEGAHSEVVGGYTQVPRGLMNLPTKLDVRFDFKVDSIHYNEDDDPELSTKVVSTDGEVIEADEVIITAPLGVLKSNDIDFDPPLPSWKRGAISRMGFGLLNKLILLYDNPFWDEDRDMFGLLNEAEIRGSLNPGDYAAKRGRFYLIWNCSKISGRPMLVALMAGHSAHEAEHTETSLLLRDINNRLRKTFAPKEIPAPLEVIVTRWKQDEYTRGTYSYVGPDTRPGDYDLMAKPVGNLHFAGEATCGTHPATVHGALLSGLRVAAEVMDSMVGPINLPDPLVLPPRVKNESSVQPTMAQQIPVSQAATAAAVPALLAQASVQADDGIAIKQEQDTLPLYVPPSQPVQAKKLAGPPKQSVCASDDSFWVSAADFDAADLNYEAAIIGAILGELGDRPVKPKRLGVNPFLLWTKAKWDECKAHCSMEKSEAGRDNIRQTLGRWWKAASEEVKRPYQEESLKAQAEADAAQKEYEAASQRWDEEAKKIRMEYAKTHPPPMKFGGSGMRTVGVSKRKTNVSNCVVLDHA</sequence>
<dbReference type="EMBL" id="ML995817">
    <property type="protein sequence ID" value="KAF2771806.1"/>
    <property type="molecule type" value="Genomic_DNA"/>
</dbReference>
<dbReference type="InterPro" id="IPR036188">
    <property type="entry name" value="FAD/NAD-bd_sf"/>
</dbReference>
<feature type="compositionally biased region" description="Polar residues" evidence="4">
    <location>
        <begin position="40"/>
        <end position="58"/>
    </location>
</feature>
<dbReference type="PANTHER" id="PTHR10742:SF386">
    <property type="entry name" value="LYSINE-SPECIFIC HISTONE DEMETHYLASE 1A"/>
    <property type="match status" value="1"/>
</dbReference>
<dbReference type="SUPFAM" id="SSF54373">
    <property type="entry name" value="FAD-linked reductases, C-terminal domain"/>
    <property type="match status" value="1"/>
</dbReference>
<keyword evidence="2" id="KW-0560">Oxidoreductase</keyword>
<dbReference type="GO" id="GO:0016491">
    <property type="term" value="F:oxidoreductase activity"/>
    <property type="evidence" value="ECO:0007669"/>
    <property type="project" value="UniProtKB-KW"/>
</dbReference>
<dbReference type="OrthoDB" id="9982100at2759"/>
<feature type="compositionally biased region" description="Low complexity" evidence="4">
    <location>
        <begin position="130"/>
        <end position="144"/>
    </location>
</feature>
<evidence type="ECO:0000259" key="6">
    <source>
        <dbReference type="PROSITE" id="PS50934"/>
    </source>
</evidence>
<dbReference type="Proteomes" id="UP000799436">
    <property type="component" value="Unassembled WGS sequence"/>
</dbReference>
<dbReference type="InterPro" id="IPR036388">
    <property type="entry name" value="WH-like_DNA-bd_sf"/>
</dbReference>
<dbReference type="GO" id="GO:0006338">
    <property type="term" value="P:chromatin remodeling"/>
    <property type="evidence" value="ECO:0007669"/>
    <property type="project" value="TreeGrafter"/>
</dbReference>
<name>A0A6G1LG25_9PEZI</name>
<dbReference type="SMART" id="SM00398">
    <property type="entry name" value="HMG"/>
    <property type="match status" value="1"/>
</dbReference>
<evidence type="ECO:0000256" key="1">
    <source>
        <dbReference type="ARBA" id="ARBA00005995"/>
    </source>
</evidence>
<dbReference type="Gene3D" id="1.10.30.10">
    <property type="entry name" value="High mobility group box domain"/>
    <property type="match status" value="1"/>
</dbReference>
<keyword evidence="3" id="KW-0238">DNA-binding</keyword>
<dbReference type="InterPro" id="IPR009071">
    <property type="entry name" value="HMG_box_dom"/>
</dbReference>
<dbReference type="PROSITE" id="PS50118">
    <property type="entry name" value="HMG_BOX_2"/>
    <property type="match status" value="1"/>
</dbReference>
<keyword evidence="8" id="KW-1185">Reference proteome</keyword>
<feature type="domain" description="HMG box" evidence="5">
    <location>
        <begin position="1033"/>
        <end position="1105"/>
    </location>
</feature>
<dbReference type="GO" id="GO:0010468">
    <property type="term" value="P:regulation of gene expression"/>
    <property type="evidence" value="ECO:0007669"/>
    <property type="project" value="UniProtKB-ARBA"/>
</dbReference>
<reference evidence="7" key="1">
    <citation type="journal article" date="2020" name="Stud. Mycol.">
        <title>101 Dothideomycetes genomes: a test case for predicting lifestyles and emergence of pathogens.</title>
        <authorList>
            <person name="Haridas S."/>
            <person name="Albert R."/>
            <person name="Binder M."/>
            <person name="Bloem J."/>
            <person name="Labutti K."/>
            <person name="Salamov A."/>
            <person name="Andreopoulos B."/>
            <person name="Baker S."/>
            <person name="Barry K."/>
            <person name="Bills G."/>
            <person name="Bluhm B."/>
            <person name="Cannon C."/>
            <person name="Castanera R."/>
            <person name="Culley D."/>
            <person name="Daum C."/>
            <person name="Ezra D."/>
            <person name="Gonzalez J."/>
            <person name="Henrissat B."/>
            <person name="Kuo A."/>
            <person name="Liang C."/>
            <person name="Lipzen A."/>
            <person name="Lutzoni F."/>
            <person name="Magnuson J."/>
            <person name="Mondo S."/>
            <person name="Nolan M."/>
            <person name="Ohm R."/>
            <person name="Pangilinan J."/>
            <person name="Park H.-J."/>
            <person name="Ramirez L."/>
            <person name="Alfaro M."/>
            <person name="Sun H."/>
            <person name="Tritt A."/>
            <person name="Yoshinaga Y."/>
            <person name="Zwiers L.-H."/>
            <person name="Turgeon B."/>
            <person name="Goodwin S."/>
            <person name="Spatafora J."/>
            <person name="Crous P."/>
            <person name="Grigoriev I."/>
        </authorList>
    </citation>
    <scope>NUCLEOTIDE SEQUENCE</scope>
    <source>
        <strain evidence="7">CBS 116005</strain>
    </source>
</reference>
<proteinExistence type="inferred from homology"/>
<evidence type="ECO:0008006" key="9">
    <source>
        <dbReference type="Google" id="ProtNLM"/>
    </source>
</evidence>
<evidence type="ECO:0000313" key="7">
    <source>
        <dbReference type="EMBL" id="KAF2771806.1"/>
    </source>
</evidence>
<dbReference type="InterPro" id="IPR036910">
    <property type="entry name" value="HMG_box_dom_sf"/>
</dbReference>
<evidence type="ECO:0000259" key="5">
    <source>
        <dbReference type="PROSITE" id="PS50118"/>
    </source>
</evidence>
<protein>
    <recommendedName>
        <fullName evidence="9">SWIRM domain-containing protein</fullName>
    </recommendedName>
</protein>
<dbReference type="SUPFAM" id="SSF51905">
    <property type="entry name" value="FAD/NAD(P)-binding domain"/>
    <property type="match status" value="1"/>
</dbReference>
<dbReference type="Pfam" id="PF01593">
    <property type="entry name" value="Amino_oxidase"/>
    <property type="match status" value="2"/>
</dbReference>
<dbReference type="Gene3D" id="3.50.50.60">
    <property type="entry name" value="FAD/NAD(P)-binding domain"/>
    <property type="match status" value="2"/>
</dbReference>
<evidence type="ECO:0000313" key="8">
    <source>
        <dbReference type="Proteomes" id="UP000799436"/>
    </source>
</evidence>
<gene>
    <name evidence="7" type="ORF">EJ03DRAFT_325069</name>
</gene>
<dbReference type="PROSITE" id="PS50934">
    <property type="entry name" value="SWIRM"/>
    <property type="match status" value="1"/>
</dbReference>
<dbReference type="SUPFAM" id="SSF47095">
    <property type="entry name" value="HMG-box"/>
    <property type="match status" value="1"/>
</dbReference>
<evidence type="ECO:0000256" key="2">
    <source>
        <dbReference type="ARBA" id="ARBA00023002"/>
    </source>
</evidence>
<dbReference type="InterPro" id="IPR009057">
    <property type="entry name" value="Homeodomain-like_sf"/>
</dbReference>
<accession>A0A6G1LG25</accession>
<feature type="region of interest" description="Disordered" evidence="4">
    <location>
        <begin position="130"/>
        <end position="180"/>
    </location>
</feature>
<dbReference type="Pfam" id="PF00505">
    <property type="entry name" value="HMG_box"/>
    <property type="match status" value="1"/>
</dbReference>
<dbReference type="PANTHER" id="PTHR10742">
    <property type="entry name" value="FLAVIN MONOAMINE OXIDASE"/>
    <property type="match status" value="1"/>
</dbReference>
<organism evidence="7 8">
    <name type="scientific">Teratosphaeria nubilosa</name>
    <dbReference type="NCBI Taxonomy" id="161662"/>
    <lineage>
        <taxon>Eukaryota</taxon>
        <taxon>Fungi</taxon>
        <taxon>Dikarya</taxon>
        <taxon>Ascomycota</taxon>
        <taxon>Pezizomycotina</taxon>
        <taxon>Dothideomycetes</taxon>
        <taxon>Dothideomycetidae</taxon>
        <taxon>Mycosphaerellales</taxon>
        <taxon>Teratosphaeriaceae</taxon>
        <taxon>Teratosphaeria</taxon>
    </lineage>
</organism>
<feature type="compositionally biased region" description="Polar residues" evidence="4">
    <location>
        <begin position="74"/>
        <end position="83"/>
    </location>
</feature>
<comment type="similarity">
    <text evidence="1">Belongs to the flavin monoamine oxidase family.</text>
</comment>
<evidence type="ECO:0000256" key="4">
    <source>
        <dbReference type="SAM" id="MobiDB-lite"/>
    </source>
</evidence>
<dbReference type="Pfam" id="PF04433">
    <property type="entry name" value="SWIRM"/>
    <property type="match status" value="1"/>
</dbReference>
<dbReference type="InterPro" id="IPR050281">
    <property type="entry name" value="Flavin_monoamine_oxidase"/>
</dbReference>
<dbReference type="GO" id="GO:0005634">
    <property type="term" value="C:nucleus"/>
    <property type="evidence" value="ECO:0007669"/>
    <property type="project" value="UniProtKB-UniRule"/>
</dbReference>
<dbReference type="GO" id="GO:0003677">
    <property type="term" value="F:DNA binding"/>
    <property type="evidence" value="ECO:0007669"/>
    <property type="project" value="UniProtKB-UniRule"/>
</dbReference>
<feature type="domain" description="SWIRM" evidence="6">
    <location>
        <begin position="214"/>
        <end position="309"/>
    </location>
</feature>
<dbReference type="GO" id="GO:0050660">
    <property type="term" value="F:flavin adenine dinucleotide binding"/>
    <property type="evidence" value="ECO:0007669"/>
    <property type="project" value="TreeGrafter"/>
</dbReference>
<dbReference type="InterPro" id="IPR007526">
    <property type="entry name" value="SWIRM"/>
</dbReference>
<dbReference type="Gene3D" id="1.10.10.10">
    <property type="entry name" value="Winged helix-like DNA-binding domain superfamily/Winged helix DNA-binding domain"/>
    <property type="match status" value="1"/>
</dbReference>
<feature type="region of interest" description="Disordered" evidence="4">
    <location>
        <begin position="36"/>
        <end position="83"/>
    </location>
</feature>
<feature type="DNA-binding region" description="HMG box" evidence="3">
    <location>
        <begin position="1033"/>
        <end position="1105"/>
    </location>
</feature>
<dbReference type="GO" id="GO:0003682">
    <property type="term" value="F:chromatin binding"/>
    <property type="evidence" value="ECO:0007669"/>
    <property type="project" value="TreeGrafter"/>
</dbReference>
<dbReference type="InterPro" id="IPR002937">
    <property type="entry name" value="Amino_oxidase"/>
</dbReference>